<dbReference type="SUPFAM" id="SSF81901">
    <property type="entry name" value="HCP-like"/>
    <property type="match status" value="1"/>
</dbReference>
<evidence type="ECO:0000256" key="1">
    <source>
        <dbReference type="ARBA" id="ARBA00038101"/>
    </source>
</evidence>
<dbReference type="InterPro" id="IPR011990">
    <property type="entry name" value="TPR-like_helical_dom_sf"/>
</dbReference>
<dbReference type="GO" id="GO:0008270">
    <property type="term" value="F:zinc ion binding"/>
    <property type="evidence" value="ECO:0007669"/>
    <property type="project" value="UniProtKB-KW"/>
</dbReference>
<dbReference type="Gene3D" id="1.25.40.10">
    <property type="entry name" value="Tetratricopeptide repeat domain"/>
    <property type="match status" value="1"/>
</dbReference>
<keyword evidence="2" id="KW-0479">Metal-binding</keyword>
<comment type="similarity">
    <text evidence="1">Belongs to the sel-1 family.</text>
</comment>
<dbReference type="InterPro" id="IPR006597">
    <property type="entry name" value="Sel1-like"/>
</dbReference>
<keyword evidence="5" id="KW-1185">Reference proteome</keyword>
<organism evidence="4 5">
    <name type="scientific">Symbiodinium pilosum</name>
    <name type="common">Dinoflagellate</name>
    <dbReference type="NCBI Taxonomy" id="2952"/>
    <lineage>
        <taxon>Eukaryota</taxon>
        <taxon>Sar</taxon>
        <taxon>Alveolata</taxon>
        <taxon>Dinophyceae</taxon>
        <taxon>Suessiales</taxon>
        <taxon>Symbiodiniaceae</taxon>
        <taxon>Symbiodinium</taxon>
    </lineage>
</organism>
<sequence>MRRSMECWVCFRSLVEHGSQLCGVQPLPCGHYFHAVCLEEVKDITGCDSCPACADVCSRGHDAQALCLAASVEYLRALRATSAGTPARFVVMQRCHLHLNRALALDSNHGNSLTLLGILHQSGMGVPLDEIKAYQCFLKAHQNSDPVGTLYLARCYKRGTGCNTDLERARQLFSEADAQGKQMATLELALMLRSGLGGSTDFVKAVELFRKADRGGDALAAYELGMAYLQERMGLQKDAEKARAYMEAAHRRGYIPAVVELSQIYMLGIGGPREANKARELAMAVDFPKPHHPSEVVDSKALTHGWLSSSVQELYAVDVEKLDPNEWWQLRVPNPEEEDPDAMLKAMGLYTSPAKITTSGPFAPRPQVTPPPGSQPGGLWRAAMAFGSTEYGEPIAVSEEQAATATGRRVVVETKEKDGVSIIAEYVLPHEYDAFMGRRPQLEKSSTQSCTPFGSMSTRLRKWMMGSAPARQPHLQK</sequence>
<dbReference type="AlphaFoldDB" id="A0A812SYB0"/>
<evidence type="ECO:0000313" key="5">
    <source>
        <dbReference type="Proteomes" id="UP000649617"/>
    </source>
</evidence>
<dbReference type="InterPro" id="IPR001841">
    <property type="entry name" value="Znf_RING"/>
</dbReference>
<comment type="caution">
    <text evidence="4">The sequence shown here is derived from an EMBL/GenBank/DDBJ whole genome shotgun (WGS) entry which is preliminary data.</text>
</comment>
<dbReference type="GO" id="GO:0005737">
    <property type="term" value="C:cytoplasm"/>
    <property type="evidence" value="ECO:0007669"/>
    <property type="project" value="UniProtKB-ARBA"/>
</dbReference>
<dbReference type="OrthoDB" id="444828at2759"/>
<evidence type="ECO:0000259" key="3">
    <source>
        <dbReference type="PROSITE" id="PS50089"/>
    </source>
</evidence>
<dbReference type="Gene3D" id="3.30.40.10">
    <property type="entry name" value="Zinc/RING finger domain, C3HC4 (zinc finger)"/>
    <property type="match status" value="1"/>
</dbReference>
<accession>A0A812SYB0</accession>
<keyword evidence="2" id="KW-0862">Zinc</keyword>
<evidence type="ECO:0000256" key="2">
    <source>
        <dbReference type="PROSITE-ProRule" id="PRU00175"/>
    </source>
</evidence>
<dbReference type="SUPFAM" id="SSF57850">
    <property type="entry name" value="RING/U-box"/>
    <property type="match status" value="1"/>
</dbReference>
<dbReference type="InterPro" id="IPR050767">
    <property type="entry name" value="Sel1_AlgK"/>
</dbReference>
<dbReference type="PANTHER" id="PTHR11102">
    <property type="entry name" value="SEL-1-LIKE PROTEIN"/>
    <property type="match status" value="1"/>
</dbReference>
<dbReference type="InterPro" id="IPR013083">
    <property type="entry name" value="Znf_RING/FYVE/PHD"/>
</dbReference>
<proteinExistence type="inferred from homology"/>
<dbReference type="EMBL" id="CAJNIZ010027213">
    <property type="protein sequence ID" value="CAE7498374.1"/>
    <property type="molecule type" value="Genomic_DNA"/>
</dbReference>
<dbReference type="Proteomes" id="UP000649617">
    <property type="component" value="Unassembled WGS sequence"/>
</dbReference>
<dbReference type="PANTHER" id="PTHR11102:SF160">
    <property type="entry name" value="ERAD-ASSOCIATED E3 UBIQUITIN-PROTEIN LIGASE COMPONENT HRD3"/>
    <property type="match status" value="1"/>
</dbReference>
<evidence type="ECO:0000313" key="4">
    <source>
        <dbReference type="EMBL" id="CAE7498374.1"/>
    </source>
</evidence>
<dbReference type="PROSITE" id="PS50089">
    <property type="entry name" value="ZF_RING_2"/>
    <property type="match status" value="1"/>
</dbReference>
<feature type="domain" description="RING-type" evidence="3">
    <location>
        <begin position="7"/>
        <end position="53"/>
    </location>
</feature>
<gene>
    <name evidence="4" type="primary">esiB</name>
    <name evidence="4" type="ORF">SPIL2461_LOCUS12871</name>
</gene>
<dbReference type="SMART" id="SM00671">
    <property type="entry name" value="SEL1"/>
    <property type="match status" value="4"/>
</dbReference>
<reference evidence="4" key="1">
    <citation type="submission" date="2021-02" db="EMBL/GenBank/DDBJ databases">
        <authorList>
            <person name="Dougan E. K."/>
            <person name="Rhodes N."/>
            <person name="Thang M."/>
            <person name="Chan C."/>
        </authorList>
    </citation>
    <scope>NUCLEOTIDE SEQUENCE</scope>
</reference>
<name>A0A812SYB0_SYMPI</name>
<keyword evidence="2" id="KW-0863">Zinc-finger</keyword>
<protein>
    <submittedName>
        <fullName evidence="4">EsiB protein</fullName>
    </submittedName>
</protein>
<dbReference type="Pfam" id="PF08238">
    <property type="entry name" value="Sel1"/>
    <property type="match status" value="5"/>
</dbReference>